<evidence type="ECO:0000313" key="9">
    <source>
        <dbReference type="Proteomes" id="UP001610334"/>
    </source>
</evidence>
<feature type="region of interest" description="Disordered" evidence="6">
    <location>
        <begin position="57"/>
        <end position="85"/>
    </location>
</feature>
<evidence type="ECO:0000256" key="2">
    <source>
        <dbReference type="ARBA" id="ARBA00023015"/>
    </source>
</evidence>
<dbReference type="PROSITE" id="PS00463">
    <property type="entry name" value="ZN2_CY6_FUNGAL_1"/>
    <property type="match status" value="1"/>
</dbReference>
<dbReference type="EMBL" id="JBFXLT010000005">
    <property type="protein sequence ID" value="KAL2821196.1"/>
    <property type="molecule type" value="Genomic_DNA"/>
</dbReference>
<keyword evidence="4" id="KW-0804">Transcription</keyword>
<keyword evidence="5" id="KW-0539">Nucleus</keyword>
<evidence type="ECO:0000259" key="7">
    <source>
        <dbReference type="PROSITE" id="PS50048"/>
    </source>
</evidence>
<comment type="caution">
    <text evidence="8">The sequence shown here is derived from an EMBL/GenBank/DDBJ whole genome shotgun (WGS) entry which is preliminary data.</text>
</comment>
<gene>
    <name evidence="8" type="ORF">BJX63DRAFT_259547</name>
</gene>
<evidence type="ECO:0000256" key="3">
    <source>
        <dbReference type="ARBA" id="ARBA00023125"/>
    </source>
</evidence>
<protein>
    <submittedName>
        <fullName evidence="8">Fungal-specific transcription factor domain-containing protein</fullName>
    </submittedName>
</protein>
<dbReference type="InterPro" id="IPR021858">
    <property type="entry name" value="Fun_TF"/>
</dbReference>
<dbReference type="Proteomes" id="UP001610334">
    <property type="component" value="Unassembled WGS sequence"/>
</dbReference>
<dbReference type="Gene3D" id="4.10.240.10">
    <property type="entry name" value="Zn(2)-C6 fungal-type DNA-binding domain"/>
    <property type="match status" value="1"/>
</dbReference>
<dbReference type="Pfam" id="PF11951">
    <property type="entry name" value="Fungal_trans_2"/>
    <property type="match status" value="1"/>
</dbReference>
<dbReference type="InterPro" id="IPR001138">
    <property type="entry name" value="Zn2Cys6_DnaBD"/>
</dbReference>
<dbReference type="SUPFAM" id="SSF57701">
    <property type="entry name" value="Zn2/Cys6 DNA-binding domain"/>
    <property type="match status" value="1"/>
</dbReference>
<dbReference type="PROSITE" id="PS50048">
    <property type="entry name" value="ZN2_CY6_FUNGAL_2"/>
    <property type="match status" value="1"/>
</dbReference>
<dbReference type="PANTHER" id="PTHR37534">
    <property type="entry name" value="TRANSCRIPTIONAL ACTIVATOR PROTEIN UGA3"/>
    <property type="match status" value="1"/>
</dbReference>
<organism evidence="8 9">
    <name type="scientific">Aspergillus granulosus</name>
    <dbReference type="NCBI Taxonomy" id="176169"/>
    <lineage>
        <taxon>Eukaryota</taxon>
        <taxon>Fungi</taxon>
        <taxon>Dikarya</taxon>
        <taxon>Ascomycota</taxon>
        <taxon>Pezizomycotina</taxon>
        <taxon>Eurotiomycetes</taxon>
        <taxon>Eurotiomycetidae</taxon>
        <taxon>Eurotiales</taxon>
        <taxon>Aspergillaceae</taxon>
        <taxon>Aspergillus</taxon>
        <taxon>Aspergillus subgen. Nidulantes</taxon>
    </lineage>
</organism>
<keyword evidence="2" id="KW-0805">Transcription regulation</keyword>
<evidence type="ECO:0000256" key="5">
    <source>
        <dbReference type="ARBA" id="ARBA00023242"/>
    </source>
</evidence>
<evidence type="ECO:0000256" key="6">
    <source>
        <dbReference type="SAM" id="MobiDB-lite"/>
    </source>
</evidence>
<sequence length="499" mass="54871">MPPVRQPRTDPIVRVRTGCYTCRRRKKKCNESKPICGGCARNKLPCTWPLNVSEDAATTAQGAATSSEPPTLVRTPSSEEGPLLDLEPTRPSQALGSLIASDVVSRSLSMLPGHDPDTFQLLSHYLATTADCMANGSTPLNPFLVQIIPLAFASNLLLQLVLTQSAAHRAFRSGMEADEVAVCHYTKALRSFRNGVTELINGAQSSSLVLTVGALIMCFTETARGDMNGTVFDHLTAAKTLLLQFPLHRQADASGDLHDFLIEYYTYTAAVSMISMDARVSGQQLIGYDVEQRANHLIATQYVGNLCGCWLELLLVIPRIFDLRRQWMLLLHDDEVQPMLTADDLVLFGCLQTQITQWTPYSSASHEARMAGLIFQQAVLVYLITAPGAPAEVTSGLRQVLIESAVSEALDLFRQLPATARVNSSLCWPIAVIGSCLSDTEQQDELRDRLTVMGKTFGLGNMHRTLLLLERMWEMSPCGAGPWDICRAMQQNQIWISFA</sequence>
<comment type="subcellular location">
    <subcellularLocation>
        <location evidence="1">Nucleus</location>
    </subcellularLocation>
</comment>
<dbReference type="SMART" id="SM00066">
    <property type="entry name" value="GAL4"/>
    <property type="match status" value="1"/>
</dbReference>
<name>A0ABR4I0C3_9EURO</name>
<feature type="compositionally biased region" description="Polar residues" evidence="6">
    <location>
        <begin position="66"/>
        <end position="78"/>
    </location>
</feature>
<feature type="domain" description="Zn(2)-C6 fungal-type" evidence="7">
    <location>
        <begin position="18"/>
        <end position="48"/>
    </location>
</feature>
<dbReference type="CDD" id="cd00067">
    <property type="entry name" value="GAL4"/>
    <property type="match status" value="1"/>
</dbReference>
<keyword evidence="9" id="KW-1185">Reference proteome</keyword>
<evidence type="ECO:0000313" key="8">
    <source>
        <dbReference type="EMBL" id="KAL2821196.1"/>
    </source>
</evidence>
<evidence type="ECO:0000256" key="4">
    <source>
        <dbReference type="ARBA" id="ARBA00023163"/>
    </source>
</evidence>
<accession>A0ABR4I0C3</accession>
<evidence type="ECO:0000256" key="1">
    <source>
        <dbReference type="ARBA" id="ARBA00004123"/>
    </source>
</evidence>
<dbReference type="Pfam" id="PF00172">
    <property type="entry name" value="Zn_clus"/>
    <property type="match status" value="1"/>
</dbReference>
<reference evidence="8 9" key="1">
    <citation type="submission" date="2024-07" db="EMBL/GenBank/DDBJ databases">
        <title>Section-level genome sequencing and comparative genomics of Aspergillus sections Usti and Cavernicolus.</title>
        <authorList>
            <consortium name="Lawrence Berkeley National Laboratory"/>
            <person name="Nybo J.L."/>
            <person name="Vesth T.C."/>
            <person name="Theobald S."/>
            <person name="Frisvad J.C."/>
            <person name="Larsen T.O."/>
            <person name="Kjaerboelling I."/>
            <person name="Rothschild-Mancinelli K."/>
            <person name="Lyhne E.K."/>
            <person name="Kogle M.E."/>
            <person name="Barry K."/>
            <person name="Clum A."/>
            <person name="Na H."/>
            <person name="Ledsgaard L."/>
            <person name="Lin J."/>
            <person name="Lipzen A."/>
            <person name="Kuo A."/>
            <person name="Riley R."/>
            <person name="Mondo S."/>
            <person name="Labutti K."/>
            <person name="Haridas S."/>
            <person name="Pangalinan J."/>
            <person name="Salamov A.A."/>
            <person name="Simmons B.A."/>
            <person name="Magnuson J.K."/>
            <person name="Chen J."/>
            <person name="Drula E."/>
            <person name="Henrissat B."/>
            <person name="Wiebenga A."/>
            <person name="Lubbers R.J."/>
            <person name="Gomes A.C."/>
            <person name="Makela M.R."/>
            <person name="Stajich J."/>
            <person name="Grigoriev I.V."/>
            <person name="Mortensen U.H."/>
            <person name="De Vries R.P."/>
            <person name="Baker S.E."/>
            <person name="Andersen M.R."/>
        </authorList>
    </citation>
    <scope>NUCLEOTIDE SEQUENCE [LARGE SCALE GENOMIC DNA]</scope>
    <source>
        <strain evidence="8 9">CBS 588.65</strain>
    </source>
</reference>
<proteinExistence type="predicted"/>
<dbReference type="InterPro" id="IPR036864">
    <property type="entry name" value="Zn2-C6_fun-type_DNA-bd_sf"/>
</dbReference>
<dbReference type="PANTHER" id="PTHR37534:SF43">
    <property type="entry name" value="FINGER DOMAIN PROTEIN, PUTATIVE (AFU_ORTHOLOGUE AFUA_1G01850)-RELATED"/>
    <property type="match status" value="1"/>
</dbReference>
<keyword evidence="3" id="KW-0238">DNA-binding</keyword>